<evidence type="ECO:0000313" key="8">
    <source>
        <dbReference type="Proteomes" id="UP000265120"/>
    </source>
</evidence>
<name>A0A3P8VSV4_CYNSE</name>
<accession>A0A3P8VSV4</accession>
<reference evidence="7" key="2">
    <citation type="submission" date="2025-08" db="UniProtKB">
        <authorList>
            <consortium name="Ensembl"/>
        </authorList>
    </citation>
    <scope>IDENTIFICATION</scope>
</reference>
<dbReference type="Pfam" id="PF03798">
    <property type="entry name" value="TRAM_LAG1_CLN8"/>
    <property type="match status" value="1"/>
</dbReference>
<keyword evidence="4 5" id="KW-0472">Membrane</keyword>
<dbReference type="OMA" id="ISIYHIY"/>
<evidence type="ECO:0000256" key="2">
    <source>
        <dbReference type="ARBA" id="ARBA00022692"/>
    </source>
</evidence>
<dbReference type="GO" id="GO:0050291">
    <property type="term" value="F:sphingosine N-acyltransferase activity"/>
    <property type="evidence" value="ECO:0007669"/>
    <property type="project" value="TreeGrafter"/>
</dbReference>
<reference evidence="7" key="3">
    <citation type="submission" date="2025-09" db="UniProtKB">
        <authorList>
            <consortium name="Ensembl"/>
        </authorList>
    </citation>
    <scope>IDENTIFICATION</scope>
</reference>
<dbReference type="PANTHER" id="PTHR13439:SF15">
    <property type="entry name" value="CERAMIDE SYNTHASE"/>
    <property type="match status" value="1"/>
</dbReference>
<evidence type="ECO:0000256" key="5">
    <source>
        <dbReference type="PROSITE-ProRule" id="PRU00205"/>
    </source>
</evidence>
<evidence type="ECO:0000256" key="1">
    <source>
        <dbReference type="ARBA" id="ARBA00004141"/>
    </source>
</evidence>
<dbReference type="PROSITE" id="PS50922">
    <property type="entry name" value="TLC"/>
    <property type="match status" value="1"/>
</dbReference>
<dbReference type="InParanoid" id="A0A3P8VSV4"/>
<dbReference type="AlphaFoldDB" id="A0A3P8VSV4"/>
<evidence type="ECO:0000259" key="6">
    <source>
        <dbReference type="PROSITE" id="PS50922"/>
    </source>
</evidence>
<feature type="domain" description="TLC" evidence="6">
    <location>
        <begin position="1"/>
        <end position="191"/>
    </location>
</feature>
<dbReference type="InterPro" id="IPR006634">
    <property type="entry name" value="TLC-dom"/>
</dbReference>
<dbReference type="InterPro" id="IPR050846">
    <property type="entry name" value="TLCD"/>
</dbReference>
<keyword evidence="2 5" id="KW-0812">Transmembrane</keyword>
<evidence type="ECO:0000256" key="3">
    <source>
        <dbReference type="ARBA" id="ARBA00022989"/>
    </source>
</evidence>
<evidence type="ECO:0000313" key="7">
    <source>
        <dbReference type="Ensembl" id="ENSCSEP00000016381.1"/>
    </source>
</evidence>
<sequence length="228" mass="26027">MASSAGFIVTSSCSDVMKDRHWLTDSYVLFATPYFAYDIYAMYRCHRHKLRVKGHEEEEEAWPVVLLGFLRRERLLVLHHIFMVGVCCPASLLWRQGTGDYFQGVLFLAELSTPSVCLSKVLIQVNTHTHTHIYWQFVCCPEPSVLRYVSVSLLTVPLLVPWQCNLGAAVLWSLQLYWFSLILRGALRLLTTASLSDTSSNLPRRLLSLVMARSPSYTWIKTPGWLSA</sequence>
<organism evidence="7 8">
    <name type="scientific">Cynoglossus semilaevis</name>
    <name type="common">Tongue sole</name>
    <dbReference type="NCBI Taxonomy" id="244447"/>
    <lineage>
        <taxon>Eukaryota</taxon>
        <taxon>Metazoa</taxon>
        <taxon>Chordata</taxon>
        <taxon>Craniata</taxon>
        <taxon>Vertebrata</taxon>
        <taxon>Euteleostomi</taxon>
        <taxon>Actinopterygii</taxon>
        <taxon>Neopterygii</taxon>
        <taxon>Teleostei</taxon>
        <taxon>Neoteleostei</taxon>
        <taxon>Acanthomorphata</taxon>
        <taxon>Carangaria</taxon>
        <taxon>Pleuronectiformes</taxon>
        <taxon>Pleuronectoidei</taxon>
        <taxon>Cynoglossidae</taxon>
        <taxon>Cynoglossinae</taxon>
        <taxon>Cynoglossus</taxon>
    </lineage>
</organism>
<dbReference type="PANTHER" id="PTHR13439">
    <property type="entry name" value="CT120 PROTEIN"/>
    <property type="match status" value="1"/>
</dbReference>
<dbReference type="GO" id="GO:0005783">
    <property type="term" value="C:endoplasmic reticulum"/>
    <property type="evidence" value="ECO:0007669"/>
    <property type="project" value="TreeGrafter"/>
</dbReference>
<evidence type="ECO:0000256" key="4">
    <source>
        <dbReference type="ARBA" id="ARBA00023136"/>
    </source>
</evidence>
<protein>
    <recommendedName>
        <fullName evidence="6">TLC domain-containing protein</fullName>
    </recommendedName>
</protein>
<dbReference type="Proteomes" id="UP000265120">
    <property type="component" value="Chromosome 17"/>
</dbReference>
<proteinExistence type="predicted"/>
<dbReference type="Ensembl" id="ENSCSET00000016589.1">
    <property type="protein sequence ID" value="ENSCSEP00000016381.1"/>
    <property type="gene ID" value="ENSCSEG00000010532.1"/>
</dbReference>
<reference evidence="7 8" key="1">
    <citation type="journal article" date="2014" name="Nat. Genet.">
        <title>Whole-genome sequence of a flatfish provides insights into ZW sex chromosome evolution and adaptation to a benthic lifestyle.</title>
        <authorList>
            <person name="Chen S."/>
            <person name="Zhang G."/>
            <person name="Shao C."/>
            <person name="Huang Q."/>
            <person name="Liu G."/>
            <person name="Zhang P."/>
            <person name="Song W."/>
            <person name="An N."/>
            <person name="Chalopin D."/>
            <person name="Volff J.N."/>
            <person name="Hong Y."/>
            <person name="Li Q."/>
            <person name="Sha Z."/>
            <person name="Zhou H."/>
            <person name="Xie M."/>
            <person name="Yu Q."/>
            <person name="Liu Y."/>
            <person name="Xiang H."/>
            <person name="Wang N."/>
            <person name="Wu K."/>
            <person name="Yang C."/>
            <person name="Zhou Q."/>
            <person name="Liao X."/>
            <person name="Yang L."/>
            <person name="Hu Q."/>
            <person name="Zhang J."/>
            <person name="Meng L."/>
            <person name="Jin L."/>
            <person name="Tian Y."/>
            <person name="Lian J."/>
            <person name="Yang J."/>
            <person name="Miao G."/>
            <person name="Liu S."/>
            <person name="Liang Z."/>
            <person name="Yan F."/>
            <person name="Li Y."/>
            <person name="Sun B."/>
            <person name="Zhang H."/>
            <person name="Zhang J."/>
            <person name="Zhu Y."/>
            <person name="Du M."/>
            <person name="Zhao Y."/>
            <person name="Schartl M."/>
            <person name="Tang Q."/>
            <person name="Wang J."/>
        </authorList>
    </citation>
    <scope>NUCLEOTIDE SEQUENCE</scope>
</reference>
<keyword evidence="8" id="KW-1185">Reference proteome</keyword>
<comment type="subcellular location">
    <subcellularLocation>
        <location evidence="1">Membrane</location>
        <topology evidence="1">Multi-pass membrane protein</topology>
    </subcellularLocation>
</comment>
<dbReference type="GeneTree" id="ENSGT01000000214789"/>
<keyword evidence="3" id="KW-1133">Transmembrane helix</keyword>
<dbReference type="SMART" id="SM00724">
    <property type="entry name" value="TLC"/>
    <property type="match status" value="1"/>
</dbReference>
<dbReference type="STRING" id="244447.ENSCSEP00000016381"/>
<dbReference type="GO" id="GO:0016020">
    <property type="term" value="C:membrane"/>
    <property type="evidence" value="ECO:0007669"/>
    <property type="project" value="UniProtKB-SubCell"/>
</dbReference>
<dbReference type="GO" id="GO:0055088">
    <property type="term" value="P:lipid homeostasis"/>
    <property type="evidence" value="ECO:0007669"/>
    <property type="project" value="TreeGrafter"/>
</dbReference>
<dbReference type="GO" id="GO:0046513">
    <property type="term" value="P:ceramide biosynthetic process"/>
    <property type="evidence" value="ECO:0007669"/>
    <property type="project" value="TreeGrafter"/>
</dbReference>